<dbReference type="InterPro" id="IPR007523">
    <property type="entry name" value="NDUFAF3/AAMDC"/>
</dbReference>
<protein>
    <submittedName>
        <fullName evidence="1">Mth938-like domain-containing protein</fullName>
    </submittedName>
</protein>
<keyword evidence="2" id="KW-1185">Reference proteome</keyword>
<dbReference type="SUPFAM" id="SSF64076">
    <property type="entry name" value="MTH938-like"/>
    <property type="match status" value="1"/>
</dbReference>
<dbReference type="Pfam" id="PF04430">
    <property type="entry name" value="DUF498"/>
    <property type="match status" value="1"/>
</dbReference>
<sequence length="136" mass="14920">MDLSLDRPESFLFVRRTARDRITVVDRDITVSFLLAPDRMIEGWPASDARSLGPDLAEAFFELQPELVLLGTGERQSFPPADFLAAFLRRGVGIEVMDNAAAARTYDLLAGEGRRVVAGFILPGHPAAPEPQRAGR</sequence>
<dbReference type="PANTHER" id="PTHR21192">
    <property type="entry name" value="NUCLEAR PROTEIN E3-3"/>
    <property type="match status" value="1"/>
</dbReference>
<name>A0ABW8JUA3_9GAMM</name>
<dbReference type="RefSeq" id="WP_404633525.1">
    <property type="nucleotide sequence ID" value="NZ_JADIKM010000003.1"/>
</dbReference>
<proteinExistence type="predicted"/>
<dbReference type="InterPro" id="IPR036748">
    <property type="entry name" value="MTH938-like_sf"/>
</dbReference>
<reference evidence="1 2" key="1">
    <citation type="submission" date="2020-10" db="EMBL/GenBank/DDBJ databases">
        <title>Phylogeny of dyella-like bacteria.</title>
        <authorList>
            <person name="Fu J."/>
        </authorList>
    </citation>
    <scope>NUCLEOTIDE SEQUENCE [LARGE SCALE GENOMIC DNA]</scope>
    <source>
        <strain evidence="1 2">Gsoil3046</strain>
    </source>
</reference>
<dbReference type="CDD" id="cd05560">
    <property type="entry name" value="Xcc1710_like"/>
    <property type="match status" value="1"/>
</dbReference>
<comment type="caution">
    <text evidence="1">The sequence shown here is derived from an EMBL/GenBank/DDBJ whole genome shotgun (WGS) entry which is preliminary data.</text>
</comment>
<evidence type="ECO:0000313" key="2">
    <source>
        <dbReference type="Proteomes" id="UP001620460"/>
    </source>
</evidence>
<dbReference type="EMBL" id="JADIKM010000003">
    <property type="protein sequence ID" value="MFK2904729.1"/>
    <property type="molecule type" value="Genomic_DNA"/>
</dbReference>
<dbReference type="PANTHER" id="PTHR21192:SF2">
    <property type="entry name" value="NADH DEHYDROGENASE [UBIQUINONE] 1 ALPHA SUBCOMPLEX ASSEMBLY FACTOR 3"/>
    <property type="match status" value="1"/>
</dbReference>
<dbReference type="Proteomes" id="UP001620460">
    <property type="component" value="Unassembled WGS sequence"/>
</dbReference>
<accession>A0ABW8JUA3</accession>
<organism evidence="1 2">
    <name type="scientific">Dyella ginsengisoli</name>
    <dbReference type="NCBI Taxonomy" id="363848"/>
    <lineage>
        <taxon>Bacteria</taxon>
        <taxon>Pseudomonadati</taxon>
        <taxon>Pseudomonadota</taxon>
        <taxon>Gammaproteobacteria</taxon>
        <taxon>Lysobacterales</taxon>
        <taxon>Rhodanobacteraceae</taxon>
        <taxon>Dyella</taxon>
    </lineage>
</organism>
<gene>
    <name evidence="1" type="ORF">ISP17_12200</name>
</gene>
<evidence type="ECO:0000313" key="1">
    <source>
        <dbReference type="EMBL" id="MFK2904729.1"/>
    </source>
</evidence>
<dbReference type="Gene3D" id="3.40.1230.10">
    <property type="entry name" value="MTH938-like"/>
    <property type="match status" value="1"/>
</dbReference>